<dbReference type="WBParaSite" id="Pan_g17001.t1">
    <property type="protein sequence ID" value="Pan_g17001.t1"/>
    <property type="gene ID" value="Pan_g17001"/>
</dbReference>
<dbReference type="PANTHER" id="PTHR21308:SF1">
    <property type="entry name" value="PHYTANOYL-COA DIOXYGENASE, PEROXISOMAL"/>
    <property type="match status" value="1"/>
</dbReference>
<keyword evidence="5" id="KW-0479">Metal-binding</keyword>
<evidence type="ECO:0000313" key="14">
    <source>
        <dbReference type="WBParaSite" id="Pan_g17001.t1"/>
    </source>
</evidence>
<dbReference type="AlphaFoldDB" id="A0A7E4V7G2"/>
<dbReference type="InterPro" id="IPR008775">
    <property type="entry name" value="Phytyl_CoA_dOase-like"/>
</dbReference>
<dbReference type="GO" id="GO:0005777">
    <property type="term" value="C:peroxisome"/>
    <property type="evidence" value="ECO:0007669"/>
    <property type="project" value="UniProtKB-ARBA"/>
</dbReference>
<keyword evidence="13" id="KW-1185">Reference proteome</keyword>
<accession>A0A7E4V7G2</accession>
<comment type="cofactor">
    <cofactor evidence="2">
        <name>Fe cation</name>
        <dbReference type="ChEBI" id="CHEBI:24875"/>
    </cofactor>
</comment>
<dbReference type="GO" id="GO:0046872">
    <property type="term" value="F:metal ion binding"/>
    <property type="evidence" value="ECO:0007669"/>
    <property type="project" value="UniProtKB-KW"/>
</dbReference>
<dbReference type="Gene3D" id="2.60.120.620">
    <property type="entry name" value="q2cbj1_9rhob like domain"/>
    <property type="match status" value="1"/>
</dbReference>
<evidence type="ECO:0000256" key="12">
    <source>
        <dbReference type="ARBA" id="ARBA00034924"/>
    </source>
</evidence>
<keyword evidence="7" id="KW-0223">Dioxygenase</keyword>
<evidence type="ECO:0000256" key="8">
    <source>
        <dbReference type="ARBA" id="ARBA00023002"/>
    </source>
</evidence>
<comment type="pathway">
    <text evidence="3">Lipid metabolism; fatty acid metabolism.</text>
</comment>
<protein>
    <recommendedName>
        <fullName evidence="10">phytanoyl-CoA dioxygenase</fullName>
        <ecNumber evidence="10">1.14.11.18</ecNumber>
    </recommendedName>
    <alternativeName>
        <fullName evidence="11">Phytanic acid oxidase</fullName>
    </alternativeName>
    <alternativeName>
        <fullName evidence="12">Phytanoyl-CoA alpha-hydroxylase</fullName>
    </alternativeName>
</protein>
<dbReference type="SUPFAM" id="SSF51197">
    <property type="entry name" value="Clavaminate synthase-like"/>
    <property type="match status" value="1"/>
</dbReference>
<evidence type="ECO:0000256" key="7">
    <source>
        <dbReference type="ARBA" id="ARBA00022964"/>
    </source>
</evidence>
<evidence type="ECO:0000256" key="4">
    <source>
        <dbReference type="ARBA" id="ARBA00005830"/>
    </source>
</evidence>
<comment type="similarity">
    <text evidence="4">Belongs to the PhyH family.</text>
</comment>
<evidence type="ECO:0000256" key="5">
    <source>
        <dbReference type="ARBA" id="ARBA00022723"/>
    </source>
</evidence>
<keyword evidence="8" id="KW-0560">Oxidoreductase</keyword>
<evidence type="ECO:0000256" key="11">
    <source>
        <dbReference type="ARBA" id="ARBA00034921"/>
    </source>
</evidence>
<proteinExistence type="inferred from homology"/>
<name>A0A7E4V7G2_PANRE</name>
<evidence type="ECO:0000313" key="13">
    <source>
        <dbReference type="Proteomes" id="UP000492821"/>
    </source>
</evidence>
<dbReference type="PANTHER" id="PTHR21308">
    <property type="entry name" value="PHYTANOYL-COA ALPHA-HYDROXYLASE"/>
    <property type="match status" value="1"/>
</dbReference>
<evidence type="ECO:0000256" key="3">
    <source>
        <dbReference type="ARBA" id="ARBA00004872"/>
    </source>
</evidence>
<sequence length="336" mass="38556">MEREHVVVLFQLPKQHVVSIAQDIDMAAVQTLDWTTEGQVLSAAQKQFYEKNGYIVINNVVPQYELDRWRHRFQEICERKGVRPEFTVMKDIAIAKSEFKSGEKAITKLQDFNEDPVLFDYCKYPAVVDVVRDLIGTPKCNLMSMHTMLINKPPDSGKLTSRHPMHQDLQYFPFRPAEHICCAWTAMEWVHRGNGCLVVVPGTHKGDLLPHEYPKWENGVNKAYFGIQNYDASMPRIHVEMQPGDTVFFHPLLIHGSGTNRTDGFRKAISCHYANGDACHYVNVEGTTQEMASREIIDIAKRRFKKRGIDVDAIELDFADIWRVRSKPVNGNRANL</sequence>
<keyword evidence="6" id="KW-0847">Vitamin C</keyword>
<dbReference type="InterPro" id="IPR047128">
    <property type="entry name" value="PhyH"/>
</dbReference>
<organism evidence="13 14">
    <name type="scientific">Panagrellus redivivus</name>
    <name type="common">Microworm</name>
    <dbReference type="NCBI Taxonomy" id="6233"/>
    <lineage>
        <taxon>Eukaryota</taxon>
        <taxon>Metazoa</taxon>
        <taxon>Ecdysozoa</taxon>
        <taxon>Nematoda</taxon>
        <taxon>Chromadorea</taxon>
        <taxon>Rhabditida</taxon>
        <taxon>Tylenchina</taxon>
        <taxon>Panagrolaimomorpha</taxon>
        <taxon>Panagrolaimoidea</taxon>
        <taxon>Panagrolaimidae</taxon>
        <taxon>Panagrellus</taxon>
    </lineage>
</organism>
<evidence type="ECO:0000256" key="6">
    <source>
        <dbReference type="ARBA" id="ARBA00022896"/>
    </source>
</evidence>
<reference evidence="13" key="1">
    <citation type="journal article" date="2013" name="Genetics">
        <title>The draft genome and transcriptome of Panagrellus redivivus are shaped by the harsh demands of a free-living lifestyle.</title>
        <authorList>
            <person name="Srinivasan J."/>
            <person name="Dillman A.R."/>
            <person name="Macchietto M.G."/>
            <person name="Heikkinen L."/>
            <person name="Lakso M."/>
            <person name="Fracchia K.M."/>
            <person name="Antoshechkin I."/>
            <person name="Mortazavi A."/>
            <person name="Wong G."/>
            <person name="Sternberg P.W."/>
        </authorList>
    </citation>
    <scope>NUCLEOTIDE SEQUENCE [LARGE SCALE GENOMIC DNA]</scope>
    <source>
        <strain evidence="13">MT8872</strain>
    </source>
</reference>
<reference evidence="14" key="2">
    <citation type="submission" date="2020-10" db="UniProtKB">
        <authorList>
            <consortium name="WormBaseParasite"/>
        </authorList>
    </citation>
    <scope>IDENTIFICATION</scope>
</reference>
<dbReference type="Pfam" id="PF05721">
    <property type="entry name" value="PhyH"/>
    <property type="match status" value="1"/>
</dbReference>
<keyword evidence="9" id="KW-0408">Iron</keyword>
<dbReference type="GO" id="GO:0001561">
    <property type="term" value="P:fatty acid alpha-oxidation"/>
    <property type="evidence" value="ECO:0007669"/>
    <property type="project" value="InterPro"/>
</dbReference>
<comment type="cofactor">
    <cofactor evidence="1">
        <name>L-ascorbate</name>
        <dbReference type="ChEBI" id="CHEBI:38290"/>
    </cofactor>
</comment>
<dbReference type="GO" id="GO:0048244">
    <property type="term" value="F:phytanoyl-CoA dioxygenase activity"/>
    <property type="evidence" value="ECO:0007669"/>
    <property type="project" value="UniProtKB-EC"/>
</dbReference>
<evidence type="ECO:0000256" key="2">
    <source>
        <dbReference type="ARBA" id="ARBA00001962"/>
    </source>
</evidence>
<evidence type="ECO:0000256" key="9">
    <source>
        <dbReference type="ARBA" id="ARBA00023004"/>
    </source>
</evidence>
<evidence type="ECO:0000256" key="10">
    <source>
        <dbReference type="ARBA" id="ARBA00034809"/>
    </source>
</evidence>
<evidence type="ECO:0000256" key="1">
    <source>
        <dbReference type="ARBA" id="ARBA00001961"/>
    </source>
</evidence>
<dbReference type="EC" id="1.14.11.18" evidence="10"/>
<dbReference type="GO" id="GO:0031418">
    <property type="term" value="F:L-ascorbic acid binding"/>
    <property type="evidence" value="ECO:0007669"/>
    <property type="project" value="UniProtKB-KW"/>
</dbReference>
<dbReference type="FunFam" id="2.60.120.620:FF:000012">
    <property type="entry name" value="Phytanoyl-CoA dioxygenase, peroxisomal"/>
    <property type="match status" value="1"/>
</dbReference>
<dbReference type="Proteomes" id="UP000492821">
    <property type="component" value="Unassembled WGS sequence"/>
</dbReference>